<keyword evidence="1" id="KW-1133">Transmembrane helix</keyword>
<accession>I0GWZ3</accession>
<dbReference type="Proteomes" id="UP000007882">
    <property type="component" value="Chromosome"/>
</dbReference>
<evidence type="ECO:0000256" key="1">
    <source>
        <dbReference type="SAM" id="Phobius"/>
    </source>
</evidence>
<evidence type="ECO:0000313" key="2">
    <source>
        <dbReference type="EMBL" id="BAL85280.1"/>
    </source>
</evidence>
<dbReference type="EMBL" id="AP012319">
    <property type="protein sequence ID" value="BAL85280.1"/>
    <property type="molecule type" value="Genomic_DNA"/>
</dbReference>
<dbReference type="AlphaFoldDB" id="I0GWZ3"/>
<dbReference type="RefSeq" id="WP_014440180.1">
    <property type="nucleotide sequence ID" value="NC_017093.1"/>
</dbReference>
<keyword evidence="1" id="KW-0812">Transmembrane</keyword>
<evidence type="ECO:0008006" key="4">
    <source>
        <dbReference type="Google" id="ProtNLM"/>
    </source>
</evidence>
<feature type="transmembrane region" description="Helical" evidence="1">
    <location>
        <begin position="27"/>
        <end position="46"/>
    </location>
</feature>
<evidence type="ECO:0000313" key="3">
    <source>
        <dbReference type="Proteomes" id="UP000007882"/>
    </source>
</evidence>
<feature type="transmembrane region" description="Helical" evidence="1">
    <location>
        <begin position="52"/>
        <end position="70"/>
    </location>
</feature>
<organism evidence="2 3">
    <name type="scientific">Actinoplanes missouriensis (strain ATCC 14538 / DSM 43046 / CBS 188.64 / JCM 3121 / NBRC 102363 / NCIMB 12654 / NRRL B-3342 / UNCC 431)</name>
    <dbReference type="NCBI Taxonomy" id="512565"/>
    <lineage>
        <taxon>Bacteria</taxon>
        <taxon>Bacillati</taxon>
        <taxon>Actinomycetota</taxon>
        <taxon>Actinomycetes</taxon>
        <taxon>Micromonosporales</taxon>
        <taxon>Micromonosporaceae</taxon>
        <taxon>Actinoplanes</taxon>
    </lineage>
</organism>
<proteinExistence type="predicted"/>
<dbReference type="PATRIC" id="fig|512565.3.peg.61"/>
<reference evidence="2 3" key="1">
    <citation type="submission" date="2012-02" db="EMBL/GenBank/DDBJ databases">
        <title>Complete genome sequence of Actinoplanes missouriensis 431 (= NBRC 102363).</title>
        <authorList>
            <person name="Ohnishi Y."/>
            <person name="Ishikawa J."/>
            <person name="Sekine M."/>
            <person name="Hosoyama A."/>
            <person name="Harada T."/>
            <person name="Narita H."/>
            <person name="Hata T."/>
            <person name="Konno Y."/>
            <person name="Tutikane K."/>
            <person name="Fujita N."/>
            <person name="Horinouchi S."/>
            <person name="Hayakawa M."/>
        </authorList>
    </citation>
    <scope>NUCLEOTIDE SEQUENCE [LARGE SCALE GENOMIC DNA]</scope>
    <source>
        <strain evidence="3">ATCC 14538 / DSM 43046 / CBS 188.64 / JCM 3121 / NBRC 102363 / NCIMB 12654 / NRRL B-3342 / UNCC 431</strain>
    </source>
</reference>
<dbReference type="KEGG" id="ams:AMIS_600"/>
<protein>
    <recommendedName>
        <fullName evidence="4">YcxB-like protein domain-containing protein</fullName>
    </recommendedName>
</protein>
<keyword evidence="1" id="KW-0472">Membrane</keyword>
<keyword evidence="3" id="KW-1185">Reference proteome</keyword>
<sequence>MQIQLTAAPDPALIAAAVRRGLRRPVLLARCAGWAGLLSAAFLLLTTGDLNPVLLAAGALLAVGVPLILLNSNARRQMRTGHVTTYEISDGGVASADEESRHSYAWPAIRSVDELPGQLLFGLVDARFLPVPTAGLTTAQVNQILSLASDRGLHVHRRAG</sequence>
<dbReference type="OrthoDB" id="3405858at2"/>
<name>I0GWZ3_ACTM4</name>
<dbReference type="HOGENOM" id="CLU_1648507_0_0_11"/>
<gene>
    <name evidence="2" type="ordered locus">AMIS_600</name>
</gene>